<feature type="domain" description="Tail length tape measure" evidence="3">
    <location>
        <begin position="411"/>
        <end position="694"/>
    </location>
</feature>
<dbReference type="RefSeq" id="WP_000212966.1">
    <property type="nucleotide sequence ID" value="NZ_BFXN01000061.1"/>
</dbReference>
<dbReference type="NCBIfam" id="TIGR02675">
    <property type="entry name" value="tape_meas_nterm"/>
    <property type="match status" value="1"/>
</dbReference>
<protein>
    <submittedName>
        <fullName evidence="6">Phage tail tape measure protein</fullName>
    </submittedName>
</protein>
<dbReference type="Pfam" id="PF09718">
    <property type="entry name" value="Tape_meas_lam_C"/>
    <property type="match status" value="1"/>
</dbReference>
<dbReference type="InterPro" id="IPR009302">
    <property type="entry name" value="Tail_length_tape_measure"/>
</dbReference>
<dbReference type="InterPro" id="IPR006431">
    <property type="entry name" value="Phage_tape_meas_C"/>
</dbReference>
<evidence type="ECO:0000256" key="1">
    <source>
        <dbReference type="SAM" id="Coils"/>
    </source>
</evidence>
<evidence type="ECO:0000256" key="2">
    <source>
        <dbReference type="SAM" id="MobiDB-lite"/>
    </source>
</evidence>
<feature type="region of interest" description="Disordered" evidence="2">
    <location>
        <begin position="693"/>
        <end position="714"/>
    </location>
</feature>
<dbReference type="Pfam" id="PF06120">
    <property type="entry name" value="Phage_HK97_TLTM"/>
    <property type="match status" value="1"/>
</dbReference>
<dbReference type="NCBIfam" id="TIGR01541">
    <property type="entry name" value="tape_meas_lam_C"/>
    <property type="match status" value="1"/>
</dbReference>
<feature type="compositionally biased region" description="Basic and acidic residues" evidence="2">
    <location>
        <begin position="703"/>
        <end position="714"/>
    </location>
</feature>
<dbReference type="AlphaFoldDB" id="A0A2A2CA08"/>
<feature type="domain" description="Bacteriophage tail tape measure C-terminal" evidence="4">
    <location>
        <begin position="870"/>
        <end position="941"/>
    </location>
</feature>
<organism evidence="6 7">
    <name type="scientific">Escherichia coli</name>
    <dbReference type="NCBI Taxonomy" id="562"/>
    <lineage>
        <taxon>Bacteria</taxon>
        <taxon>Pseudomonadati</taxon>
        <taxon>Pseudomonadota</taxon>
        <taxon>Gammaproteobacteria</taxon>
        <taxon>Enterobacterales</taxon>
        <taxon>Enterobacteriaceae</taxon>
        <taxon>Escherichia</taxon>
    </lineage>
</organism>
<feature type="domain" description="Tape measure protein N-terminal" evidence="5">
    <location>
        <begin position="83"/>
        <end position="272"/>
    </location>
</feature>
<evidence type="ECO:0000259" key="3">
    <source>
        <dbReference type="Pfam" id="PF06120"/>
    </source>
</evidence>
<evidence type="ECO:0000313" key="7">
    <source>
        <dbReference type="Proteomes" id="UP000218543"/>
    </source>
</evidence>
<dbReference type="InterPro" id="IPR013491">
    <property type="entry name" value="Tape_meas_N"/>
</dbReference>
<evidence type="ECO:0000259" key="4">
    <source>
        <dbReference type="Pfam" id="PF09718"/>
    </source>
</evidence>
<reference evidence="6 7" key="1">
    <citation type="submission" date="2016-12" db="EMBL/GenBank/DDBJ databases">
        <title>Real-Time Genomic Investigation Underlying the Public Health Response to a Shiga Toxin-Producing Escherichia Coli O26:H11 Outbreak in a Nursery.</title>
        <authorList>
            <person name="Ferdous M."/>
            <person name="Moran-Gilad J."/>
            <person name="Rossen J.W."/>
            <person name="Gdalevich M."/>
        </authorList>
    </citation>
    <scope>NUCLEOTIDE SEQUENCE [LARGE SCALE GENOMIC DNA]</scope>
    <source>
        <strain evidence="6 7">STEC 514-2</strain>
    </source>
</reference>
<proteinExistence type="predicted"/>
<dbReference type="EMBL" id="MRVZ01000046">
    <property type="protein sequence ID" value="PAU22649.1"/>
    <property type="molecule type" value="Genomic_DNA"/>
</dbReference>
<sequence length="1088" mass="116735">MATLRELIIKISANSQSFQSEIQRASRMGSEYYRTLQNGGRQAAAAAREQRRALAELNSQLTEIRVSAVGMTGAFAGAFATGHLISLADEWSSVNARLKQASQSSDEFASSQKVLMNISQRTGTAFSDNAALFARSAASMREYGYSADDVLKVTEAISTGLKISGTSTAEAGSVITQFSQALAQGVLRGEEFNSVNESGDRIIRALAAGMGVARKDLKAMADDGQLTADKVVPALISQLGILRDEYAAMPETVSDGITKVENAFMAWVGGANEASGATKTLSGALNGVAGNIDTAATAAGVLVAVGVARYFGNMASGVGKATTELLAAKSGAVALAAAQADAAVQVQRKAAADALAAERAWQLAQAELAVARNTSAEALVTQNAVAKRRAMIVANAALVQSNHAVAASGKALENATSVTGMLKSGAASLLSLVGGIPGLLMLGAGAWYTVYQRQEQARESARQYASTIDEIRAKLPGMTLPELADNEGKTREALEEQNRLIAEQESKVRGLKTQIADYQRWLQENPQGGSGAEIITHGLAEATGRLAVEQSRLTQMQERARSVQETLASLEYNRVARIREEAAEQNRAYQALLQMNVQHTEFNRLLGLGNELLQQRQGLASVPLRLPQATLDDKQQSALNNTERQLALSRLKGEEKERARLGYAADDLGLVGDMYQEARQRYIRNSMEAWRNNEANKPKSRGGKSETEKAEDSFSRLLKQQKEQLGLAGKNTELAKLKYQTSQGELKTLTEIQKQELLRNAALIDQKKIREQLRAREETLKNDNADARASNDAELLGYGQGERIRERMRELQQIRDSYRQKDADLQSQYQAGDISEDFYRQALAQNAQYLSERLKEQEAFYARSDEQRADWQKGLQEGVSNWVDSASDYASQVAQLATDGISGMVNNITEMLNGNKVEWRSWAASILQEISKVLMNAAIVNGIKMAANSMSGAGGFFGSIGNWLGGAVANAKGGVYTSANLSAYSNSIVDTPTYFAFAKGAGLMGEAGPEAIMPLTRAADGSLGVRAVGSMNGSAGLVYSPVYHIAIQNDGANGQIGPEAAGTLVQLIDQRVQAVMLSMRRDGGMLSG</sequence>
<evidence type="ECO:0000259" key="5">
    <source>
        <dbReference type="Pfam" id="PF20155"/>
    </source>
</evidence>
<keyword evidence="1" id="KW-0175">Coiled coil</keyword>
<dbReference type="Pfam" id="PF20155">
    <property type="entry name" value="TMP_3"/>
    <property type="match status" value="1"/>
</dbReference>
<gene>
    <name evidence="6" type="ORF">BTQ06_14565</name>
</gene>
<feature type="coiled-coil region" evidence="1">
    <location>
        <begin position="539"/>
        <end position="595"/>
    </location>
</feature>
<evidence type="ECO:0000313" key="6">
    <source>
        <dbReference type="EMBL" id="PAU22649.1"/>
    </source>
</evidence>
<dbReference type="Proteomes" id="UP000218543">
    <property type="component" value="Unassembled WGS sequence"/>
</dbReference>
<name>A0A2A2CA08_ECOLX</name>
<feature type="coiled-coil region" evidence="1">
    <location>
        <begin position="770"/>
        <end position="828"/>
    </location>
</feature>
<accession>A0A2A2CA08</accession>
<comment type="caution">
    <text evidence="6">The sequence shown here is derived from an EMBL/GenBank/DDBJ whole genome shotgun (WGS) entry which is preliminary data.</text>
</comment>